<keyword evidence="1" id="KW-0808">Transferase</keyword>
<dbReference type="CDD" id="cd02440">
    <property type="entry name" value="AdoMet_MTases"/>
    <property type="match status" value="1"/>
</dbReference>
<sequence>MISYYPISDRWFNRYMDQKGFYGAQATMEFGKEEDEMCVTPYYYSQLLLEQLLEINTPSRVIDVGCGGGWLTRELAKHNPAIMKIEGMDKHYKLIQTCSYEAHQQNLDISYRIENLETIPSEKYQGHYDLITCHNVLGHVQNAESEITKLLSWLRKDGVLSLIIENPASRGIEASMKEQSISFNEIANNYKNQNLPVEFIDARSKLIARRIKTHDQRMLYSCDDIERWLQSQEKVSFEMRGLSVFMDYIIDPQTHSMDQLALEKVLSKNPSWMPYAYFYHFQIKKM</sequence>
<evidence type="ECO:0000313" key="2">
    <source>
        <dbReference type="Proteomes" id="UP001595733"/>
    </source>
</evidence>
<reference evidence="2" key="1">
    <citation type="journal article" date="2019" name="Int. J. Syst. Evol. Microbiol.">
        <title>The Global Catalogue of Microorganisms (GCM) 10K type strain sequencing project: providing services to taxonomists for standard genome sequencing and annotation.</title>
        <authorList>
            <consortium name="The Broad Institute Genomics Platform"/>
            <consortium name="The Broad Institute Genome Sequencing Center for Infectious Disease"/>
            <person name="Wu L."/>
            <person name="Ma J."/>
        </authorList>
    </citation>
    <scope>NUCLEOTIDE SEQUENCE [LARGE SCALE GENOMIC DNA]</scope>
    <source>
        <strain evidence="2">CCUG 50353</strain>
    </source>
</reference>
<proteinExistence type="predicted"/>
<dbReference type="SUPFAM" id="SSF53335">
    <property type="entry name" value="S-adenosyl-L-methionine-dependent methyltransferases"/>
    <property type="match status" value="1"/>
</dbReference>
<dbReference type="Gene3D" id="3.40.50.150">
    <property type="entry name" value="Vaccinia Virus protein VP39"/>
    <property type="match status" value="1"/>
</dbReference>
<comment type="caution">
    <text evidence="1">The sequence shown here is derived from an EMBL/GenBank/DDBJ whole genome shotgun (WGS) entry which is preliminary data.</text>
</comment>
<dbReference type="EMBL" id="JBHSEF010000022">
    <property type="protein sequence ID" value="MFC4355222.1"/>
    <property type="molecule type" value="Genomic_DNA"/>
</dbReference>
<accession>A0ABV8UV73</accession>
<dbReference type="RefSeq" id="WP_378141622.1">
    <property type="nucleotide sequence ID" value="NZ_JBHSEF010000022.1"/>
</dbReference>
<dbReference type="Proteomes" id="UP001595733">
    <property type="component" value="Unassembled WGS sequence"/>
</dbReference>
<dbReference type="GO" id="GO:0061542">
    <property type="term" value="F:3-demethylubiquinol 3-O-methyltransferase activity"/>
    <property type="evidence" value="ECO:0007669"/>
    <property type="project" value="UniProtKB-EC"/>
</dbReference>
<dbReference type="InterPro" id="IPR029063">
    <property type="entry name" value="SAM-dependent_MTases_sf"/>
</dbReference>
<dbReference type="EC" id="2.1.1.64" evidence="1"/>
<dbReference type="Pfam" id="PF13489">
    <property type="entry name" value="Methyltransf_23"/>
    <property type="match status" value="1"/>
</dbReference>
<name>A0ABV8UV73_9BACL</name>
<keyword evidence="1" id="KW-0489">Methyltransferase</keyword>
<dbReference type="EC" id="2.1.1.222" evidence="1"/>
<keyword evidence="2" id="KW-1185">Reference proteome</keyword>
<dbReference type="PANTHER" id="PTHR43861">
    <property type="entry name" value="TRANS-ACONITATE 2-METHYLTRANSFERASE-RELATED"/>
    <property type="match status" value="1"/>
</dbReference>
<evidence type="ECO:0000313" key="1">
    <source>
        <dbReference type="EMBL" id="MFC4355222.1"/>
    </source>
</evidence>
<dbReference type="GO" id="GO:0102208">
    <property type="term" value="F:2-polyprenyl-6-hydroxyphenol methylase activity"/>
    <property type="evidence" value="ECO:0007669"/>
    <property type="project" value="UniProtKB-EC"/>
</dbReference>
<dbReference type="GO" id="GO:0032259">
    <property type="term" value="P:methylation"/>
    <property type="evidence" value="ECO:0007669"/>
    <property type="project" value="UniProtKB-KW"/>
</dbReference>
<organism evidence="1 2">
    <name type="scientific">Chryseomicrobium palamuruense</name>
    <dbReference type="NCBI Taxonomy" id="682973"/>
    <lineage>
        <taxon>Bacteria</taxon>
        <taxon>Bacillati</taxon>
        <taxon>Bacillota</taxon>
        <taxon>Bacilli</taxon>
        <taxon>Bacillales</taxon>
        <taxon>Caryophanaceae</taxon>
        <taxon>Chryseomicrobium</taxon>
    </lineage>
</organism>
<gene>
    <name evidence="1" type="ORF">ACFO0S_09200</name>
</gene>
<protein>
    <submittedName>
        <fullName evidence="1">Class I SAM-dependent methyltransferase</fullName>
        <ecNumber evidence="1">2.1.1.222</ecNumber>
        <ecNumber evidence="1">2.1.1.64</ecNumber>
    </submittedName>
</protein>